<feature type="compositionally biased region" description="Polar residues" evidence="1">
    <location>
        <begin position="9"/>
        <end position="18"/>
    </location>
</feature>
<evidence type="ECO:0000313" key="3">
    <source>
        <dbReference type="EMBL" id="MBV4552660.1"/>
    </source>
</evidence>
<keyword evidence="4" id="KW-1185">Reference proteome</keyword>
<reference evidence="3" key="3">
    <citation type="submission" date="2021-06" db="EMBL/GenBank/DDBJ databases">
        <title>Updating the genus Pseudomonas: Description of 43 new species and partition of the Pseudomonas putida group.</title>
        <authorList>
            <person name="Girard L."/>
            <person name="Lood C."/>
            <person name="Vandamme P."/>
            <person name="Rokni-Zadeh H."/>
            <person name="Van Noort V."/>
            <person name="Hofte M."/>
            <person name="Lavigne R."/>
            <person name="De Mot R."/>
        </authorList>
    </citation>
    <scope>NUCLEOTIDE SEQUENCE</scope>
    <source>
        <strain evidence="3">SWRI102</strain>
    </source>
</reference>
<gene>
    <name evidence="3" type="ORF">HU742_016060</name>
    <name evidence="2" type="ORF">HU742_09905</name>
</gene>
<sequence length="219" mass="22359">MTIPDNNPERQSGTSSQGRPDESLNHIKEDVNEAIGSAREKADAHFGQYRDTAADQIDALARGAKSAMSELEANDTLGLSHYLADMADSMSGLAGKLRNKSAEELLHDGSRLARDNPGLFLAGSIAVGFGLSRFLKAGTSPVATEVEDPAAGSSNPPAGGFGAQRPFESTPDPIGPGAATTSSSGLATGVTPTSPSVQDHPSDSATGSLPGSANTRGEL</sequence>
<evidence type="ECO:0000313" key="2">
    <source>
        <dbReference type="EMBL" id="MBC3395518.1"/>
    </source>
</evidence>
<protein>
    <recommendedName>
        <fullName evidence="5">DUF1206 domain-containing protein</fullName>
    </recommendedName>
</protein>
<dbReference type="EMBL" id="JABWQX010000002">
    <property type="protein sequence ID" value="MBC3395518.1"/>
    <property type="molecule type" value="Genomic_DNA"/>
</dbReference>
<reference evidence="2 4" key="1">
    <citation type="journal article" date="2020" name="Microorganisms">
        <title>Reliable Identification of Environmental Pseudomonas Isolates Using the rpoD Gene.</title>
        <authorList>
            <consortium name="The Broad Institute Genome Sequencing Platform"/>
            <person name="Girard L."/>
            <person name="Lood C."/>
            <person name="Rokni-Zadeh H."/>
            <person name="van Noort V."/>
            <person name="Lavigne R."/>
            <person name="De Mot R."/>
        </authorList>
    </citation>
    <scope>NUCLEOTIDE SEQUENCE</scope>
    <source>
        <strain evidence="2 4">SWRI102</strain>
    </source>
</reference>
<dbReference type="AlphaFoldDB" id="A0A923FNN1"/>
<reference evidence="2" key="2">
    <citation type="submission" date="2020-07" db="EMBL/GenBank/DDBJ databases">
        <authorList>
            <person name="Lood C."/>
            <person name="Girard L."/>
        </authorList>
    </citation>
    <scope>NUCLEOTIDE SEQUENCE</scope>
    <source>
        <strain evidence="2">SWRI102</strain>
    </source>
</reference>
<evidence type="ECO:0000256" key="1">
    <source>
        <dbReference type="SAM" id="MobiDB-lite"/>
    </source>
</evidence>
<organism evidence="2">
    <name type="scientific">Pseudomonas marvdashtae</name>
    <dbReference type="NCBI Taxonomy" id="2745500"/>
    <lineage>
        <taxon>Bacteria</taxon>
        <taxon>Pseudomonadati</taxon>
        <taxon>Pseudomonadota</taxon>
        <taxon>Gammaproteobacteria</taxon>
        <taxon>Pseudomonadales</taxon>
        <taxon>Pseudomonadaceae</taxon>
        <taxon>Pseudomonas</taxon>
    </lineage>
</organism>
<evidence type="ECO:0008006" key="5">
    <source>
        <dbReference type="Google" id="ProtNLM"/>
    </source>
</evidence>
<proteinExistence type="predicted"/>
<comment type="caution">
    <text evidence="2">The sequence shown here is derived from an EMBL/GenBank/DDBJ whole genome shotgun (WGS) entry which is preliminary data.</text>
</comment>
<feature type="compositionally biased region" description="Polar residues" evidence="1">
    <location>
        <begin position="179"/>
        <end position="219"/>
    </location>
</feature>
<feature type="region of interest" description="Disordered" evidence="1">
    <location>
        <begin position="144"/>
        <end position="219"/>
    </location>
</feature>
<accession>A0A923FNN1</accession>
<evidence type="ECO:0000313" key="4">
    <source>
        <dbReference type="Proteomes" id="UP000659438"/>
    </source>
</evidence>
<dbReference type="EMBL" id="JABWQX020000001">
    <property type="protein sequence ID" value="MBV4552660.1"/>
    <property type="molecule type" value="Genomic_DNA"/>
</dbReference>
<feature type="region of interest" description="Disordered" evidence="1">
    <location>
        <begin position="1"/>
        <end position="25"/>
    </location>
</feature>
<dbReference type="Proteomes" id="UP000659438">
    <property type="component" value="Unassembled WGS sequence"/>
</dbReference>
<dbReference type="RefSeq" id="WP_186640333.1">
    <property type="nucleotide sequence ID" value="NZ_JABWQX020000001.1"/>
</dbReference>
<name>A0A923FNN1_9PSED</name>